<gene>
    <name evidence="2" type="primary">ARSK</name>
</gene>
<keyword evidence="1" id="KW-0732">Signal</keyword>
<name>A0A671EI69_RHIFE</name>
<accession>A0A671EI69</accession>
<feature type="chain" id="PRO_5025630840" evidence="1">
    <location>
        <begin position="24"/>
        <end position="50"/>
    </location>
</feature>
<reference evidence="2" key="4">
    <citation type="submission" date="2025-08" db="UniProtKB">
        <authorList>
            <consortium name="Ensembl"/>
        </authorList>
    </citation>
    <scope>IDENTIFICATION</scope>
</reference>
<feature type="signal peptide" evidence="1">
    <location>
        <begin position="1"/>
        <end position="23"/>
    </location>
</feature>
<sequence>MLLLWVSVVAVSALAAPAPGTSGQRREAAQVWPDTPNVVLVVSDSFIPSD</sequence>
<dbReference type="GeneTree" id="ENSGT00940000158982"/>
<evidence type="ECO:0000313" key="3">
    <source>
        <dbReference type="Proteomes" id="UP000472240"/>
    </source>
</evidence>
<protein>
    <submittedName>
        <fullName evidence="2">Arylsulfatase family member K</fullName>
    </submittedName>
</protein>
<evidence type="ECO:0000256" key="1">
    <source>
        <dbReference type="SAM" id="SignalP"/>
    </source>
</evidence>
<dbReference type="Ensembl" id="ENSRFET00010012503.1">
    <property type="protein sequence ID" value="ENSRFEP00010011423.1"/>
    <property type="gene ID" value="ENSRFEG00010007699.1"/>
</dbReference>
<reference evidence="3" key="3">
    <citation type="submission" date="2018-12" db="EMBL/GenBank/DDBJ databases">
        <title>G10K-VGP greater horseshoe bat female genome, primary haplotype.</title>
        <authorList>
            <person name="Teeling E."/>
            <person name="Myers G."/>
            <person name="Vernes S."/>
            <person name="Pippel M."/>
            <person name="Winkler S."/>
            <person name="Fedrigo O."/>
            <person name="Rhie A."/>
            <person name="Koren S."/>
            <person name="Phillippy A."/>
            <person name="Lewin H."/>
            <person name="Damas J."/>
            <person name="Howe K."/>
            <person name="Mountcastle J."/>
            <person name="Jarvis E.D."/>
        </authorList>
    </citation>
    <scope>NUCLEOTIDE SEQUENCE [LARGE SCALE GENOMIC DNA]</scope>
</reference>
<dbReference type="Proteomes" id="UP000472240">
    <property type="component" value="Chromosome 7"/>
</dbReference>
<proteinExistence type="predicted"/>
<reference evidence="2 3" key="1">
    <citation type="journal article" date="2015" name="Annu Rev Anim Biosci">
        <title>The Genome 10K Project: a way forward.</title>
        <authorList>
            <person name="Koepfli K.P."/>
            <person name="Paten B."/>
            <person name="O'Brien S.J."/>
            <person name="Koepfli K.P."/>
            <person name="Paten B."/>
            <person name="Antunes A."/>
            <person name="Belov K."/>
            <person name="Bustamante C."/>
            <person name="Castoe T.A."/>
            <person name="Clawson H."/>
            <person name="Crawford A.J."/>
            <person name="Diekhans M."/>
            <person name="Distel D."/>
            <person name="Durbin R."/>
            <person name="Earl D."/>
            <person name="Fujita M.K."/>
            <person name="Gamble T."/>
            <person name="Georges A."/>
            <person name="Gemmell N."/>
            <person name="Gilbert M.T."/>
            <person name="Graves J.M."/>
            <person name="Green R.E."/>
            <person name="Hickey G."/>
            <person name="Jarvis E.D."/>
            <person name="Johnson W."/>
            <person name="Komissarov A."/>
            <person name="Korf I."/>
            <person name="Kuhn R."/>
            <person name="Larkin D.M."/>
            <person name="Lewin H."/>
            <person name="Lopez J.V."/>
            <person name="Ma J."/>
            <person name="Marques-Bonet T."/>
            <person name="Miller W."/>
            <person name="Murphy R."/>
            <person name="Pevzner P."/>
            <person name="Shapiro B."/>
            <person name="Steiner C."/>
            <person name="Tamazian G."/>
            <person name="Venkatesh B."/>
            <person name="Wang J."/>
            <person name="Wayne R."/>
            <person name="Wiley E."/>
            <person name="Yang H."/>
            <person name="Zhang G."/>
            <person name="Haussler D."/>
            <person name="Ryder O."/>
            <person name="O'Brien S.J."/>
        </authorList>
    </citation>
    <scope>NUCLEOTIDE SEQUENCE</scope>
</reference>
<reference evidence="2" key="5">
    <citation type="submission" date="2025-09" db="UniProtKB">
        <authorList>
            <consortium name="Ensembl"/>
        </authorList>
    </citation>
    <scope>IDENTIFICATION</scope>
</reference>
<keyword evidence="3" id="KW-1185">Reference proteome</keyword>
<evidence type="ECO:0000313" key="2">
    <source>
        <dbReference type="Ensembl" id="ENSRFEP00010011423.1"/>
    </source>
</evidence>
<reference evidence="2 3" key="2">
    <citation type="journal article" date="2018" name="Annu Rev Anim Biosci">
        <title>Bat Biology, Genomes, and the Bat1K Project: To Generate Chromosome-Level Genomes for All Living Bat Species.</title>
        <authorList>
            <person name="Teeling E.C."/>
            <person name="Vernes S.C."/>
            <person name="Davalos L.M."/>
            <person name="Ray D.A."/>
            <person name="Gilbert M.T.P."/>
            <person name="Myers E."/>
        </authorList>
    </citation>
    <scope>NUCLEOTIDE SEQUENCE</scope>
</reference>
<organism evidence="2 3">
    <name type="scientific">Rhinolophus ferrumequinum</name>
    <name type="common">Greater horseshoe bat</name>
    <dbReference type="NCBI Taxonomy" id="59479"/>
    <lineage>
        <taxon>Eukaryota</taxon>
        <taxon>Metazoa</taxon>
        <taxon>Chordata</taxon>
        <taxon>Craniata</taxon>
        <taxon>Vertebrata</taxon>
        <taxon>Euteleostomi</taxon>
        <taxon>Mammalia</taxon>
        <taxon>Eutheria</taxon>
        <taxon>Laurasiatheria</taxon>
        <taxon>Chiroptera</taxon>
        <taxon>Yinpterochiroptera</taxon>
        <taxon>Rhinolophoidea</taxon>
        <taxon>Rhinolophidae</taxon>
        <taxon>Rhinolophinae</taxon>
        <taxon>Rhinolophus</taxon>
    </lineage>
</organism>
<dbReference type="AlphaFoldDB" id="A0A671EI69"/>